<dbReference type="FunFam" id="1.25.40.10:FF:000031">
    <property type="entry name" value="Pentatricopeptide repeat-containing protein mitochondrial"/>
    <property type="match status" value="1"/>
</dbReference>
<gene>
    <name evidence="4" type="ORF">V8G54_012105</name>
</gene>
<dbReference type="Gene3D" id="1.25.40.10">
    <property type="entry name" value="Tetratricopeptide repeat domain"/>
    <property type="match status" value="2"/>
</dbReference>
<dbReference type="GO" id="GO:0003723">
    <property type="term" value="F:RNA binding"/>
    <property type="evidence" value="ECO:0007669"/>
    <property type="project" value="InterPro"/>
</dbReference>
<dbReference type="Proteomes" id="UP001374535">
    <property type="component" value="Chromosome 4"/>
</dbReference>
<keyword evidence="5" id="KW-1185">Reference proteome</keyword>
<evidence type="ECO:0000313" key="5">
    <source>
        <dbReference type="Proteomes" id="UP001374535"/>
    </source>
</evidence>
<dbReference type="NCBIfam" id="TIGR00756">
    <property type="entry name" value="PPR"/>
    <property type="match status" value="1"/>
</dbReference>
<evidence type="ECO:0000313" key="4">
    <source>
        <dbReference type="EMBL" id="WVZ14539.1"/>
    </source>
</evidence>
<name>A0AAQ3S3P7_VIGMU</name>
<proteinExistence type="predicted"/>
<dbReference type="PANTHER" id="PTHR47926:SF353">
    <property type="entry name" value="DYW DOMAIN-CONTAINING PROTEIN"/>
    <property type="match status" value="1"/>
</dbReference>
<dbReference type="AlphaFoldDB" id="A0AAQ3S3P7"/>
<organism evidence="4 5">
    <name type="scientific">Vigna mungo</name>
    <name type="common">Black gram</name>
    <name type="synonym">Phaseolus mungo</name>
    <dbReference type="NCBI Taxonomy" id="3915"/>
    <lineage>
        <taxon>Eukaryota</taxon>
        <taxon>Viridiplantae</taxon>
        <taxon>Streptophyta</taxon>
        <taxon>Embryophyta</taxon>
        <taxon>Tracheophyta</taxon>
        <taxon>Spermatophyta</taxon>
        <taxon>Magnoliopsida</taxon>
        <taxon>eudicotyledons</taxon>
        <taxon>Gunneridae</taxon>
        <taxon>Pentapetalae</taxon>
        <taxon>rosids</taxon>
        <taxon>fabids</taxon>
        <taxon>Fabales</taxon>
        <taxon>Fabaceae</taxon>
        <taxon>Papilionoideae</taxon>
        <taxon>50 kb inversion clade</taxon>
        <taxon>NPAAA clade</taxon>
        <taxon>indigoferoid/millettioid clade</taxon>
        <taxon>Phaseoleae</taxon>
        <taxon>Vigna</taxon>
    </lineage>
</organism>
<dbReference type="PROSITE" id="PS51375">
    <property type="entry name" value="PPR"/>
    <property type="match status" value="2"/>
</dbReference>
<dbReference type="PANTHER" id="PTHR47926">
    <property type="entry name" value="PENTATRICOPEPTIDE REPEAT-CONTAINING PROTEIN"/>
    <property type="match status" value="1"/>
</dbReference>
<reference evidence="4 5" key="1">
    <citation type="journal article" date="2023" name="Life. Sci Alliance">
        <title>Evolutionary insights into 3D genome organization and epigenetic landscape of Vigna mungo.</title>
        <authorList>
            <person name="Junaid A."/>
            <person name="Singh B."/>
            <person name="Bhatia S."/>
        </authorList>
    </citation>
    <scope>NUCLEOTIDE SEQUENCE [LARGE SCALE GENOMIC DNA]</scope>
    <source>
        <strain evidence="4">Urdbean</strain>
    </source>
</reference>
<dbReference type="InterPro" id="IPR002885">
    <property type="entry name" value="PPR_rpt"/>
</dbReference>
<evidence type="ECO:0000256" key="3">
    <source>
        <dbReference type="SAM" id="MobiDB-lite"/>
    </source>
</evidence>
<dbReference type="InterPro" id="IPR046960">
    <property type="entry name" value="PPR_At4g14850-like_plant"/>
</dbReference>
<sequence length="507" mass="56840">MELKLHTSMATVGSISRAANSVVFTHSSTSISICTYSIPDSSRRRNGNNTSRSTYKIPPLRKGNHPVEPKLKLDHQNQNASLPLNVDLVALCEEGKHDRVMELMGQGVTADYRVYFALLNLCEHTRSLELGKKIHEFLRRSTFRGDVELSNRLIGMYSKCGSVKDARRVFDQMQERNTASWHLMIGGYTANGLACDGLLAFQKMKHAGVPLDGETFELVLAACAQAEAVEEGLLHLESMKENGIVPRVEHYLEVINIMGNAGRLNEAEEFIEKIPIEVGAEGWESLRNFARIHGNLDLEDRAEELLKYLDPSKTIADKLPMPPRKKQHDINMLEEKNRLCFTSLSIIPKQGRRRAASSLPESSESDVRAKIAPLQLESPIGQFLSQILVDHPPWTSSLSSSKQTAMLINKRKSLLLQARILILYRRIVEVKANERRKALEEILYALVVQKFIDANISLTPSVTPDLSGKIDLWPDEDGDITSIAEISKFRVEQVYAAAREDNESSSK</sequence>
<dbReference type="EMBL" id="CP144697">
    <property type="protein sequence ID" value="WVZ14539.1"/>
    <property type="molecule type" value="Genomic_DNA"/>
</dbReference>
<feature type="region of interest" description="Disordered" evidence="3">
    <location>
        <begin position="41"/>
        <end position="63"/>
    </location>
</feature>
<dbReference type="InterPro" id="IPR011990">
    <property type="entry name" value="TPR-like_helical_dom_sf"/>
</dbReference>
<accession>A0AAQ3S3P7</accession>
<evidence type="ECO:0000256" key="2">
    <source>
        <dbReference type="PROSITE-ProRule" id="PRU00708"/>
    </source>
</evidence>
<dbReference type="Pfam" id="PF13812">
    <property type="entry name" value="PPR_3"/>
    <property type="match status" value="1"/>
</dbReference>
<evidence type="ECO:0000256" key="1">
    <source>
        <dbReference type="ARBA" id="ARBA00022737"/>
    </source>
</evidence>
<dbReference type="Pfam" id="PF01535">
    <property type="entry name" value="PPR"/>
    <property type="match status" value="1"/>
</dbReference>
<keyword evidence="1" id="KW-0677">Repeat</keyword>
<protein>
    <recommendedName>
        <fullName evidence="6">Pentatricopeptide repeat-containing protein</fullName>
    </recommendedName>
</protein>
<dbReference type="GO" id="GO:0009451">
    <property type="term" value="P:RNA modification"/>
    <property type="evidence" value="ECO:0007669"/>
    <property type="project" value="InterPro"/>
</dbReference>
<evidence type="ECO:0008006" key="6">
    <source>
        <dbReference type="Google" id="ProtNLM"/>
    </source>
</evidence>
<feature type="repeat" description="PPR" evidence="2">
    <location>
        <begin position="146"/>
        <end position="180"/>
    </location>
</feature>
<feature type="repeat" description="PPR" evidence="2">
    <location>
        <begin position="212"/>
        <end position="246"/>
    </location>
</feature>